<dbReference type="Proteomes" id="UP000663903">
    <property type="component" value="Chromosome"/>
</dbReference>
<gene>
    <name evidence="7" type="ORF">J1M35_02915</name>
</gene>
<evidence type="ECO:0000259" key="6">
    <source>
        <dbReference type="Pfam" id="PF13675"/>
    </source>
</evidence>
<dbReference type="KEGG" id="otd:J1M35_02915"/>
<dbReference type="Pfam" id="PF13675">
    <property type="entry name" value="PilJ"/>
    <property type="match status" value="2"/>
</dbReference>
<evidence type="ECO:0000313" key="8">
    <source>
        <dbReference type="Proteomes" id="UP000663903"/>
    </source>
</evidence>
<organism evidence="7 8">
    <name type="scientific">Ottowia testudinis</name>
    <dbReference type="NCBI Taxonomy" id="2816950"/>
    <lineage>
        <taxon>Bacteria</taxon>
        <taxon>Pseudomonadati</taxon>
        <taxon>Pseudomonadota</taxon>
        <taxon>Betaproteobacteria</taxon>
        <taxon>Burkholderiales</taxon>
        <taxon>Comamonadaceae</taxon>
        <taxon>Ottowia</taxon>
    </lineage>
</organism>
<keyword evidence="4" id="KW-0472">Membrane</keyword>
<evidence type="ECO:0000256" key="2">
    <source>
        <dbReference type="ARBA" id="ARBA00022692"/>
    </source>
</evidence>
<feature type="chain" id="PRO_5037686532" evidence="5">
    <location>
        <begin position="23"/>
        <end position="261"/>
    </location>
</feature>
<protein>
    <submittedName>
        <fullName evidence="7">Type IV pili methyl-accepting chemotaxis transducer N-terminal domain-containing protein</fullName>
    </submittedName>
</protein>
<keyword evidence="8" id="KW-1185">Reference proteome</keyword>
<dbReference type="GO" id="GO:0016020">
    <property type="term" value="C:membrane"/>
    <property type="evidence" value="ECO:0007669"/>
    <property type="project" value="UniProtKB-SubCell"/>
</dbReference>
<comment type="subcellular location">
    <subcellularLocation>
        <location evidence="1">Membrane</location>
        <topology evidence="1">Multi-pass membrane protein</topology>
    </subcellularLocation>
</comment>
<proteinExistence type="predicted"/>
<reference evidence="7" key="1">
    <citation type="submission" date="2021-03" db="EMBL/GenBank/DDBJ databases">
        <title>Ottowia sp. 27C isolated from the cloaca of a Giant Asian pond turtle (Heosemys grandis).</title>
        <authorList>
            <person name="Spergser J."/>
            <person name="Busse H.-J."/>
        </authorList>
    </citation>
    <scope>NUCLEOTIDE SEQUENCE</scope>
    <source>
        <strain evidence="7">27C</strain>
    </source>
</reference>
<feature type="domain" description="NarX-like N-terminal" evidence="6">
    <location>
        <begin position="145"/>
        <end position="229"/>
    </location>
</feature>
<evidence type="ECO:0000256" key="1">
    <source>
        <dbReference type="ARBA" id="ARBA00004141"/>
    </source>
</evidence>
<dbReference type="EMBL" id="CP071796">
    <property type="protein sequence ID" value="QTD47246.1"/>
    <property type="molecule type" value="Genomic_DNA"/>
</dbReference>
<dbReference type="AlphaFoldDB" id="A0A975CLF4"/>
<keyword evidence="5" id="KW-0732">Signal</keyword>
<feature type="domain" description="NarX-like N-terminal" evidence="6">
    <location>
        <begin position="23"/>
        <end position="121"/>
    </location>
</feature>
<evidence type="ECO:0000256" key="3">
    <source>
        <dbReference type="ARBA" id="ARBA00022989"/>
    </source>
</evidence>
<evidence type="ECO:0000256" key="5">
    <source>
        <dbReference type="SAM" id="SignalP"/>
    </source>
</evidence>
<keyword evidence="2" id="KW-0812">Transmembrane</keyword>
<keyword evidence="3" id="KW-1133">Transmembrane helix</keyword>
<evidence type="ECO:0000256" key="4">
    <source>
        <dbReference type="ARBA" id="ARBA00023136"/>
    </source>
</evidence>
<dbReference type="InterPro" id="IPR029095">
    <property type="entry name" value="NarX-like_N"/>
</dbReference>
<sequence length="261" mass="27972">MNRRQMSALALGLGLTGLPAWAQVKDLNDAINKAGRQRMLSQRAAKAYMALALQTQPAQAEKILSQSMALFDRQLVELKAFAPSPTIRDTYVKLEAAWSDYKEKLIGKAPSLAGAEAVIAQSEAVLALAHQGTGQLEQTSGQPVGRLVNLAGRQRMLSQRLAKYSYASAGKIAQGAAQTEIGKARTEFLAGMQTLLTAPEATPRIKQELKLGEQQWLFFDAAINSTTGAAPSKEALSNVMTTSENLLTVLNEVTGLYAALA</sequence>
<name>A0A975CLF4_9BURK</name>
<accession>A0A975CLF4</accession>
<feature type="signal peptide" evidence="5">
    <location>
        <begin position="1"/>
        <end position="22"/>
    </location>
</feature>
<evidence type="ECO:0000313" key="7">
    <source>
        <dbReference type="EMBL" id="QTD47246.1"/>
    </source>
</evidence>